<feature type="compositionally biased region" description="Low complexity" evidence="1">
    <location>
        <begin position="904"/>
        <end position="919"/>
    </location>
</feature>
<feature type="compositionally biased region" description="Low complexity" evidence="1">
    <location>
        <begin position="820"/>
        <end position="841"/>
    </location>
</feature>
<feature type="compositionally biased region" description="Low complexity" evidence="1">
    <location>
        <begin position="729"/>
        <end position="755"/>
    </location>
</feature>
<feature type="region of interest" description="Disordered" evidence="1">
    <location>
        <begin position="247"/>
        <end position="274"/>
    </location>
</feature>
<name>A0A9P0H661_NEZVI</name>
<feature type="compositionally biased region" description="Polar residues" evidence="1">
    <location>
        <begin position="247"/>
        <end position="272"/>
    </location>
</feature>
<organism evidence="2 3">
    <name type="scientific">Nezara viridula</name>
    <name type="common">Southern green stink bug</name>
    <name type="synonym">Cimex viridulus</name>
    <dbReference type="NCBI Taxonomy" id="85310"/>
    <lineage>
        <taxon>Eukaryota</taxon>
        <taxon>Metazoa</taxon>
        <taxon>Ecdysozoa</taxon>
        <taxon>Arthropoda</taxon>
        <taxon>Hexapoda</taxon>
        <taxon>Insecta</taxon>
        <taxon>Pterygota</taxon>
        <taxon>Neoptera</taxon>
        <taxon>Paraneoptera</taxon>
        <taxon>Hemiptera</taxon>
        <taxon>Heteroptera</taxon>
        <taxon>Panheteroptera</taxon>
        <taxon>Pentatomomorpha</taxon>
        <taxon>Pentatomoidea</taxon>
        <taxon>Pentatomidae</taxon>
        <taxon>Pentatominae</taxon>
        <taxon>Nezara</taxon>
    </lineage>
</organism>
<evidence type="ECO:0000313" key="3">
    <source>
        <dbReference type="Proteomes" id="UP001152798"/>
    </source>
</evidence>
<feature type="compositionally biased region" description="Low complexity" evidence="1">
    <location>
        <begin position="966"/>
        <end position="979"/>
    </location>
</feature>
<feature type="region of interest" description="Disordered" evidence="1">
    <location>
        <begin position="410"/>
        <end position="429"/>
    </location>
</feature>
<feature type="compositionally biased region" description="Gly residues" evidence="1">
    <location>
        <begin position="554"/>
        <end position="576"/>
    </location>
</feature>
<feature type="compositionally biased region" description="Polar residues" evidence="1">
    <location>
        <begin position="980"/>
        <end position="1017"/>
    </location>
</feature>
<feature type="compositionally biased region" description="Low complexity" evidence="1">
    <location>
        <begin position="685"/>
        <end position="706"/>
    </location>
</feature>
<feature type="compositionally biased region" description="Polar residues" evidence="1">
    <location>
        <begin position="707"/>
        <end position="726"/>
    </location>
</feature>
<dbReference type="Proteomes" id="UP001152798">
    <property type="component" value="Chromosome 3"/>
</dbReference>
<dbReference type="EMBL" id="OV725079">
    <property type="protein sequence ID" value="CAH1396178.1"/>
    <property type="molecule type" value="Genomic_DNA"/>
</dbReference>
<protein>
    <submittedName>
        <fullName evidence="2">Uncharacterized protein</fullName>
    </submittedName>
</protein>
<feature type="compositionally biased region" description="Low complexity" evidence="1">
    <location>
        <begin position="642"/>
        <end position="670"/>
    </location>
</feature>
<reference evidence="2" key="1">
    <citation type="submission" date="2022-01" db="EMBL/GenBank/DDBJ databases">
        <authorList>
            <person name="King R."/>
        </authorList>
    </citation>
    <scope>NUCLEOTIDE SEQUENCE</scope>
</reference>
<evidence type="ECO:0000256" key="1">
    <source>
        <dbReference type="SAM" id="MobiDB-lite"/>
    </source>
</evidence>
<feature type="compositionally biased region" description="Polar residues" evidence="1">
    <location>
        <begin position="842"/>
        <end position="876"/>
    </location>
</feature>
<keyword evidence="3" id="KW-1185">Reference proteome</keyword>
<dbReference type="AlphaFoldDB" id="A0A9P0H661"/>
<feature type="region of interest" description="Disordered" evidence="1">
    <location>
        <begin position="461"/>
        <end position="1095"/>
    </location>
</feature>
<feature type="compositionally biased region" description="Low complexity" evidence="1">
    <location>
        <begin position="789"/>
        <end position="801"/>
    </location>
</feature>
<feature type="compositionally biased region" description="Low complexity" evidence="1">
    <location>
        <begin position="619"/>
        <end position="632"/>
    </location>
</feature>
<feature type="compositionally biased region" description="Gly residues" evidence="1">
    <location>
        <begin position="1020"/>
        <end position="1044"/>
    </location>
</feature>
<dbReference type="OrthoDB" id="10616066at2759"/>
<proteinExistence type="predicted"/>
<sequence>MTAIPEALDLPRQFYPPSLEYVNRSISSHSLLSCYQLESAIPDSSVGLLDVADPSKSIRSQIGWGSGGNNTSGVIYKGQGDSLQQFFTAAAMDLKSSKSGPVEIHYGRTSTNEIQLTQLGNRTLAHHLRDLSPRNLPEFPKQMRRVILVLSTAAFAYSEVKLPSRVAQLVQSLRPNRTQINNTVVISEGTNTGLYTYYQGYYVPPKDRPQKPDNVNASTQLNNQGTVANESHFFANVGVLETSLNNSKNETQNSHVNNTHQEQTTLNPSNTDKNTEIAQVIRVDADETSGNRESNALLNRVQSINPMVHLQDNISGKKFHHHHHVGGNVGAQGSGNFAVGGGVQGSVSSNGQGQGNYGAQGQGAYGVQPQGSYAGSYGQGSYGQMSGSFGAGGSVQGSLGGQFSGGGAVQGGSGVNSNPAGQFGGQATGNYQGMGGGQYGGATGIQGSYGNQQQVQYPMQPQYPQGQLSGGQQGQFAAGGMIQGSGQGQFSAGGSVGSSGQYGSQQGVTGHYGQQGQFQGSGQYGNQQTPSGVSGSVHGSGSSPVGGQFAAGGNVQGSGGGQFASGGSVQGSGGSGQFVSGGSVQGLGGTQSFPMNQVQPIGQGEHGCCAQVGQPGQFPLPTQPQNGPQTGQYPFQQNNPYPVQGGPISQPSPSGQYPQQPMQGNQYPQQATQYPQSLPQGTHFPPQNQGQYQPPVYPQQSGQYPQTSFPPNQYPQTATPSNQYPQTVVPPNQYPQMQNPYPQNPVLINNPSNNQGGSGQITGAVMGSGSSSSGGQFAAEGSVQGSISPQNQYPQQVPQNPGLYPVQSYPSNIQGGGSQVTGSVMGSGSSSAGGQFAAEGSVQGSISPQNQYPQQVTSGQYAGQNYPPNTQGSGNQVEGAVYGSGASSTGGQFIAGGSVQGSTSPQNQYPQQVPQNPSQFGGNQVGGQFAASGSVQGSSAPQNIYPQNGQYQQYPQPVPQPGIQGGQFQQPINQNQYPQNSGITGSVYGSGTSPEGGHFSTTGSVQGTTGPNSQFTAGGNVQGSGGSGSFQGGGGTGGNFGQHGMGHHHHSGHHPGQGSGPSHVTGEVTGSGQGGFTTGGTVTGTTGAGNFEAGGDVQGTGSGGFVAGGGVHSRFKPGHKKHHCIYE</sequence>
<feature type="compositionally biased region" description="Low complexity" evidence="1">
    <location>
        <begin position="488"/>
        <end position="547"/>
    </location>
</feature>
<feature type="compositionally biased region" description="Polar residues" evidence="1">
    <location>
        <begin position="671"/>
        <end position="680"/>
    </location>
</feature>
<accession>A0A9P0H661</accession>
<gene>
    <name evidence="2" type="ORF">NEZAVI_LOCUS6296</name>
</gene>
<evidence type="ECO:0000313" key="2">
    <source>
        <dbReference type="EMBL" id="CAH1396178.1"/>
    </source>
</evidence>
<feature type="compositionally biased region" description="Polar residues" evidence="1">
    <location>
        <begin position="931"/>
        <end position="940"/>
    </location>
</feature>
<feature type="compositionally biased region" description="Gly residues" evidence="1">
    <location>
        <begin position="1069"/>
        <end position="1082"/>
    </location>
</feature>
<feature type="compositionally biased region" description="Low complexity" evidence="1">
    <location>
        <begin position="941"/>
        <end position="955"/>
    </location>
</feature>
<feature type="compositionally biased region" description="Low complexity" evidence="1">
    <location>
        <begin position="1054"/>
        <end position="1064"/>
    </location>
</feature>